<evidence type="ECO:0000313" key="1">
    <source>
        <dbReference type="EMBL" id="CAG8760954.1"/>
    </source>
</evidence>
<proteinExistence type="predicted"/>
<gene>
    <name evidence="1" type="ORF">RPERSI_LOCUS15221</name>
</gene>
<feature type="non-terminal residue" evidence="1">
    <location>
        <position position="1"/>
    </location>
</feature>
<organism evidence="1 2">
    <name type="scientific">Racocetra persica</name>
    <dbReference type="NCBI Taxonomy" id="160502"/>
    <lineage>
        <taxon>Eukaryota</taxon>
        <taxon>Fungi</taxon>
        <taxon>Fungi incertae sedis</taxon>
        <taxon>Mucoromycota</taxon>
        <taxon>Glomeromycotina</taxon>
        <taxon>Glomeromycetes</taxon>
        <taxon>Diversisporales</taxon>
        <taxon>Gigasporaceae</taxon>
        <taxon>Racocetra</taxon>
    </lineage>
</organism>
<protein>
    <submittedName>
        <fullName evidence="1">12650_t:CDS:1</fullName>
    </submittedName>
</protein>
<dbReference type="EMBL" id="CAJVQC010036277">
    <property type="protein sequence ID" value="CAG8760954.1"/>
    <property type="molecule type" value="Genomic_DNA"/>
</dbReference>
<accession>A0ACA9QT25</accession>
<evidence type="ECO:0000313" key="2">
    <source>
        <dbReference type="Proteomes" id="UP000789920"/>
    </source>
</evidence>
<feature type="non-terminal residue" evidence="1">
    <location>
        <position position="110"/>
    </location>
</feature>
<reference evidence="1" key="1">
    <citation type="submission" date="2021-06" db="EMBL/GenBank/DDBJ databases">
        <authorList>
            <person name="Kallberg Y."/>
            <person name="Tangrot J."/>
            <person name="Rosling A."/>
        </authorList>
    </citation>
    <scope>NUCLEOTIDE SEQUENCE</scope>
    <source>
        <strain evidence="1">MA461A</strain>
    </source>
</reference>
<dbReference type="Proteomes" id="UP000789920">
    <property type="component" value="Unassembled WGS sequence"/>
</dbReference>
<comment type="caution">
    <text evidence="1">The sequence shown here is derived from an EMBL/GenBank/DDBJ whole genome shotgun (WGS) entry which is preliminary data.</text>
</comment>
<sequence length="110" mass="12251">QAHTNTREYLPNMVIGSASILTKLDINNELKLSSIESTDLSIKRITKFGSLDISSMSNTGNIVIEYTEIGLVKGGKILGECYLWMYHSEHTLPIESGPELGVLDRYNMKC</sequence>
<name>A0ACA9QT25_9GLOM</name>
<keyword evidence="2" id="KW-1185">Reference proteome</keyword>